<sequence length="36" mass="4109">MKQRRTSLRPMRMKRVLIIAGIMATIARIQVNGLQG</sequence>
<gene>
    <name evidence="1" type="ORF">Psch_00163</name>
</gene>
<protein>
    <submittedName>
        <fullName evidence="1">Uncharacterized protein</fullName>
    </submittedName>
</protein>
<dbReference type="EMBL" id="QFGA01000001">
    <property type="protein sequence ID" value="TEB06631.1"/>
    <property type="molecule type" value="Genomic_DNA"/>
</dbReference>
<evidence type="ECO:0000313" key="2">
    <source>
        <dbReference type="Proteomes" id="UP000298324"/>
    </source>
</evidence>
<reference evidence="1 2" key="1">
    <citation type="journal article" date="2018" name="Environ. Microbiol.">
        <title>Novel energy conservation strategies and behaviour of Pelotomaculum schinkii driving syntrophic propionate catabolism.</title>
        <authorList>
            <person name="Hidalgo-Ahumada C.A.P."/>
            <person name="Nobu M.K."/>
            <person name="Narihiro T."/>
            <person name="Tamaki H."/>
            <person name="Liu W.T."/>
            <person name="Kamagata Y."/>
            <person name="Stams A.J.M."/>
            <person name="Imachi H."/>
            <person name="Sousa D.Z."/>
        </authorList>
    </citation>
    <scope>NUCLEOTIDE SEQUENCE [LARGE SCALE GENOMIC DNA]</scope>
    <source>
        <strain evidence="1 2">HH</strain>
    </source>
</reference>
<dbReference type="Proteomes" id="UP000298324">
    <property type="component" value="Unassembled WGS sequence"/>
</dbReference>
<accession>A0A4Y7RD13</accession>
<proteinExistence type="predicted"/>
<organism evidence="1 2">
    <name type="scientific">Pelotomaculum schinkii</name>
    <dbReference type="NCBI Taxonomy" id="78350"/>
    <lineage>
        <taxon>Bacteria</taxon>
        <taxon>Bacillati</taxon>
        <taxon>Bacillota</taxon>
        <taxon>Clostridia</taxon>
        <taxon>Eubacteriales</taxon>
        <taxon>Desulfotomaculaceae</taxon>
        <taxon>Pelotomaculum</taxon>
    </lineage>
</organism>
<comment type="caution">
    <text evidence="1">The sequence shown here is derived from an EMBL/GenBank/DDBJ whole genome shotgun (WGS) entry which is preliminary data.</text>
</comment>
<evidence type="ECO:0000313" key="1">
    <source>
        <dbReference type="EMBL" id="TEB06631.1"/>
    </source>
</evidence>
<name>A0A4Y7RD13_9FIRM</name>
<keyword evidence="2" id="KW-1185">Reference proteome</keyword>
<dbReference type="AlphaFoldDB" id="A0A4Y7RD13"/>